<evidence type="ECO:0000256" key="3">
    <source>
        <dbReference type="ARBA" id="ARBA00022737"/>
    </source>
</evidence>
<dbReference type="PROSITE" id="PS50893">
    <property type="entry name" value="ABC_TRANSPORTER_2"/>
    <property type="match status" value="2"/>
</dbReference>
<keyword evidence="1" id="KW-0813">Transport</keyword>
<dbReference type="Proteomes" id="UP000199435">
    <property type="component" value="Unassembled WGS sequence"/>
</dbReference>
<dbReference type="InterPro" id="IPR050107">
    <property type="entry name" value="ABC_carbohydrate_import_ATPase"/>
</dbReference>
<protein>
    <submittedName>
        <fullName evidence="8">Ribose transport system ATP-binding protein</fullName>
    </submittedName>
</protein>
<dbReference type="AlphaFoldDB" id="A0A1C3V785"/>
<name>A0A1C3V785_9HYPH</name>
<keyword evidence="5 8" id="KW-0067">ATP-binding</keyword>
<feature type="domain" description="ABC transporter" evidence="7">
    <location>
        <begin position="14"/>
        <end position="248"/>
    </location>
</feature>
<keyword evidence="4" id="KW-0547">Nucleotide-binding</keyword>
<keyword evidence="2" id="KW-0762">Sugar transport</keyword>
<dbReference type="PANTHER" id="PTHR43790:SF9">
    <property type="entry name" value="GALACTOFURANOSE TRANSPORTER ATP-BINDING PROTEIN YTFR"/>
    <property type="match status" value="1"/>
</dbReference>
<evidence type="ECO:0000256" key="1">
    <source>
        <dbReference type="ARBA" id="ARBA00022448"/>
    </source>
</evidence>
<keyword evidence="6" id="KW-0472">Membrane</keyword>
<dbReference type="SUPFAM" id="SSF52540">
    <property type="entry name" value="P-loop containing nucleoside triphosphate hydrolases"/>
    <property type="match status" value="2"/>
</dbReference>
<evidence type="ECO:0000256" key="6">
    <source>
        <dbReference type="ARBA" id="ARBA00023136"/>
    </source>
</evidence>
<sequence>MTMKTTNTGHRPLVRVSQAVKTYGHTRALSGVELQVNAGEVLGLVGHNGAGKSTLMRLLCGLERLDSGTVDIGGMTTPGAFGFSGVRMAYQESSLAPELTVRDNIYLSSARWLPRWRWHKAAAESATARLGEIFPGHGIGPNEYIDDLPIADRQRVEIARATITDDLKLLILDEPTESLSGSAVDHLYDYVRKLKAKGVATILVSHRIREILAVSDRVAVMKDGAVVSIHRASDVSEHDLLLAMGGEVLVMEARATPFGPSAAGSRSVVVRVPMTTVSGEATEIMASEGEVIGLAGIVGQGQEEVLDRIWHGKRGDIKVDATCAYVPGDRQRSGILPLWNVDRNLTISALSSLSRRGIRQFDAEELLVDKWVKKLKIRGGARAAITGLSGGNQQKVIAARAFASNAKTILLDDPFRGVDVHTKAELYQLIRDEAAKGRTIVWFSSENSEMQHCDRVYVLRAGRIAGVLHGTEITDNRIIAMSFAESETNAA</sequence>
<reference evidence="9" key="1">
    <citation type="submission" date="2016-08" db="EMBL/GenBank/DDBJ databases">
        <authorList>
            <person name="Varghese N."/>
            <person name="Submissions Spin"/>
        </authorList>
    </citation>
    <scope>NUCLEOTIDE SEQUENCE [LARGE SCALE GENOMIC DNA]</scope>
    <source>
        <strain evidence="9">HAMBI 2971</strain>
    </source>
</reference>
<evidence type="ECO:0000259" key="7">
    <source>
        <dbReference type="PROSITE" id="PS50893"/>
    </source>
</evidence>
<organism evidence="8 9">
    <name type="scientific">Rhizobium miluonense</name>
    <dbReference type="NCBI Taxonomy" id="411945"/>
    <lineage>
        <taxon>Bacteria</taxon>
        <taxon>Pseudomonadati</taxon>
        <taxon>Pseudomonadota</taxon>
        <taxon>Alphaproteobacteria</taxon>
        <taxon>Hyphomicrobiales</taxon>
        <taxon>Rhizobiaceae</taxon>
        <taxon>Rhizobium/Agrobacterium group</taxon>
        <taxon>Rhizobium</taxon>
    </lineage>
</organism>
<dbReference type="OrthoDB" id="9805029at2"/>
<evidence type="ECO:0000313" key="9">
    <source>
        <dbReference type="Proteomes" id="UP000199435"/>
    </source>
</evidence>
<dbReference type="InterPro" id="IPR003439">
    <property type="entry name" value="ABC_transporter-like_ATP-bd"/>
</dbReference>
<evidence type="ECO:0000256" key="4">
    <source>
        <dbReference type="ARBA" id="ARBA00022741"/>
    </source>
</evidence>
<dbReference type="CDD" id="cd03216">
    <property type="entry name" value="ABC_Carb_Monos_I"/>
    <property type="match status" value="1"/>
</dbReference>
<dbReference type="GO" id="GO:0016887">
    <property type="term" value="F:ATP hydrolysis activity"/>
    <property type="evidence" value="ECO:0007669"/>
    <property type="project" value="InterPro"/>
</dbReference>
<dbReference type="RefSeq" id="WP_092846765.1">
    <property type="nucleotide sequence ID" value="NZ_FMAH01000009.1"/>
</dbReference>
<dbReference type="EMBL" id="FMAH01000009">
    <property type="protein sequence ID" value="SCB23622.1"/>
    <property type="molecule type" value="Genomic_DNA"/>
</dbReference>
<dbReference type="Pfam" id="PF00005">
    <property type="entry name" value="ABC_tran"/>
    <property type="match status" value="2"/>
</dbReference>
<feature type="domain" description="ABC transporter" evidence="7">
    <location>
        <begin position="263"/>
        <end position="486"/>
    </location>
</feature>
<evidence type="ECO:0000256" key="5">
    <source>
        <dbReference type="ARBA" id="ARBA00022840"/>
    </source>
</evidence>
<dbReference type="GO" id="GO:0005524">
    <property type="term" value="F:ATP binding"/>
    <property type="evidence" value="ECO:0007669"/>
    <property type="project" value="UniProtKB-KW"/>
</dbReference>
<keyword evidence="3" id="KW-0677">Repeat</keyword>
<dbReference type="SMART" id="SM00382">
    <property type="entry name" value="AAA"/>
    <property type="match status" value="1"/>
</dbReference>
<evidence type="ECO:0000256" key="2">
    <source>
        <dbReference type="ARBA" id="ARBA00022597"/>
    </source>
</evidence>
<gene>
    <name evidence="8" type="ORF">GA0061102_100996</name>
</gene>
<dbReference type="PANTHER" id="PTHR43790">
    <property type="entry name" value="CARBOHYDRATE TRANSPORT ATP-BINDING PROTEIN MG119-RELATED"/>
    <property type="match status" value="1"/>
</dbReference>
<dbReference type="InterPro" id="IPR003593">
    <property type="entry name" value="AAA+_ATPase"/>
</dbReference>
<proteinExistence type="predicted"/>
<keyword evidence="9" id="KW-1185">Reference proteome</keyword>
<accession>A0A1C3V785</accession>
<dbReference type="STRING" id="411945.GA0061102_100996"/>
<evidence type="ECO:0000313" key="8">
    <source>
        <dbReference type="EMBL" id="SCB23622.1"/>
    </source>
</evidence>
<dbReference type="InterPro" id="IPR027417">
    <property type="entry name" value="P-loop_NTPase"/>
</dbReference>
<dbReference type="Gene3D" id="3.40.50.300">
    <property type="entry name" value="P-loop containing nucleotide triphosphate hydrolases"/>
    <property type="match status" value="2"/>
</dbReference>